<dbReference type="STRING" id="3885.V7BQT3"/>
<dbReference type="EMBL" id="CM002293">
    <property type="protein sequence ID" value="ESW19378.1"/>
    <property type="molecule type" value="Genomic_DNA"/>
</dbReference>
<keyword evidence="2" id="KW-0812">Transmembrane</keyword>
<protein>
    <recommendedName>
        <fullName evidence="5">Transmembrane protein</fullName>
    </recommendedName>
</protein>
<keyword evidence="4" id="KW-1185">Reference proteome</keyword>
<feature type="compositionally biased region" description="Polar residues" evidence="1">
    <location>
        <begin position="197"/>
        <end position="210"/>
    </location>
</feature>
<feature type="compositionally biased region" description="Polar residues" evidence="1">
    <location>
        <begin position="220"/>
        <end position="244"/>
    </location>
</feature>
<evidence type="ECO:0000313" key="3">
    <source>
        <dbReference type="EMBL" id="ESW19378.1"/>
    </source>
</evidence>
<evidence type="ECO:0008006" key="5">
    <source>
        <dbReference type="Google" id="ProtNLM"/>
    </source>
</evidence>
<feature type="transmembrane region" description="Helical" evidence="2">
    <location>
        <begin position="173"/>
        <end position="191"/>
    </location>
</feature>
<name>V7BQT3_PHAVU</name>
<keyword evidence="2" id="KW-1133">Transmembrane helix</keyword>
<sequence length="262" mass="28076">MDKKSVKDTVVDLESGLPLIGDDAKKASTRTGAKQGKTLFAKFSGEIFGGSVKDDVPSLCRNESSRNESSVSEVSADLMKVTSKPLMGKDSANRAQQTLTKEKRKKACNKKAPKPPRPPQAPSLDAADHKLIREISELAMLKRARIERMKALKKMKMAKSSSRPSSPSNTSSLLAMVITVLFFVVIIFQGMPSRTSSVASFQGSPISTGESEGGLISVEYQPNPSASDSNAPGSESQNFIQQVAGSDLPETRRGSQDNALLS</sequence>
<dbReference type="OrthoDB" id="909678at2759"/>
<dbReference type="PANTHER" id="PTHR34188">
    <property type="entry name" value="OS01G0299500 PROTEIN"/>
    <property type="match status" value="1"/>
</dbReference>
<reference evidence="4" key="1">
    <citation type="journal article" date="2014" name="Nat. Genet.">
        <title>A reference genome for common bean and genome-wide analysis of dual domestications.</title>
        <authorList>
            <person name="Schmutz J."/>
            <person name="McClean P.E."/>
            <person name="Mamidi S."/>
            <person name="Wu G.A."/>
            <person name="Cannon S.B."/>
            <person name="Grimwood J."/>
            <person name="Jenkins J."/>
            <person name="Shu S."/>
            <person name="Song Q."/>
            <person name="Chavarro C."/>
            <person name="Torres-Torres M."/>
            <person name="Geffroy V."/>
            <person name="Moghaddam S.M."/>
            <person name="Gao D."/>
            <person name="Abernathy B."/>
            <person name="Barry K."/>
            <person name="Blair M."/>
            <person name="Brick M.A."/>
            <person name="Chovatia M."/>
            <person name="Gepts P."/>
            <person name="Goodstein D.M."/>
            <person name="Gonzales M."/>
            <person name="Hellsten U."/>
            <person name="Hyten D.L."/>
            <person name="Jia G."/>
            <person name="Kelly J.D."/>
            <person name="Kudrna D."/>
            <person name="Lee R."/>
            <person name="Richard M.M."/>
            <person name="Miklas P.N."/>
            <person name="Osorno J.M."/>
            <person name="Rodrigues J."/>
            <person name="Thareau V."/>
            <person name="Urrea C.A."/>
            <person name="Wang M."/>
            <person name="Yu Y."/>
            <person name="Zhang M."/>
            <person name="Wing R.A."/>
            <person name="Cregan P.B."/>
            <person name="Rokhsar D.S."/>
            <person name="Jackson S.A."/>
        </authorList>
    </citation>
    <scope>NUCLEOTIDE SEQUENCE [LARGE SCALE GENOMIC DNA]</scope>
    <source>
        <strain evidence="4">cv. G19833</strain>
    </source>
</reference>
<dbReference type="Proteomes" id="UP000000226">
    <property type="component" value="Chromosome 6"/>
</dbReference>
<dbReference type="OMA" id="QDSANHA"/>
<dbReference type="PhylomeDB" id="V7BQT3"/>
<dbReference type="eggNOG" id="ENOG502S30Q">
    <property type="taxonomic scope" value="Eukaryota"/>
</dbReference>
<accession>V7BQT3</accession>
<dbReference type="Gramene" id="ESW19378">
    <property type="protein sequence ID" value="ESW19378"/>
    <property type="gene ID" value="PHAVU_006G119700g"/>
</dbReference>
<organism evidence="3 4">
    <name type="scientific">Phaseolus vulgaris</name>
    <name type="common">Kidney bean</name>
    <name type="synonym">French bean</name>
    <dbReference type="NCBI Taxonomy" id="3885"/>
    <lineage>
        <taxon>Eukaryota</taxon>
        <taxon>Viridiplantae</taxon>
        <taxon>Streptophyta</taxon>
        <taxon>Embryophyta</taxon>
        <taxon>Tracheophyta</taxon>
        <taxon>Spermatophyta</taxon>
        <taxon>Magnoliopsida</taxon>
        <taxon>eudicotyledons</taxon>
        <taxon>Gunneridae</taxon>
        <taxon>Pentapetalae</taxon>
        <taxon>rosids</taxon>
        <taxon>fabids</taxon>
        <taxon>Fabales</taxon>
        <taxon>Fabaceae</taxon>
        <taxon>Papilionoideae</taxon>
        <taxon>50 kb inversion clade</taxon>
        <taxon>NPAAA clade</taxon>
        <taxon>indigoferoid/millettioid clade</taxon>
        <taxon>Phaseoleae</taxon>
        <taxon>Phaseolus</taxon>
    </lineage>
</organism>
<feature type="region of interest" description="Disordered" evidence="1">
    <location>
        <begin position="197"/>
        <end position="262"/>
    </location>
</feature>
<proteinExistence type="predicted"/>
<evidence type="ECO:0000256" key="1">
    <source>
        <dbReference type="SAM" id="MobiDB-lite"/>
    </source>
</evidence>
<feature type="region of interest" description="Disordered" evidence="1">
    <location>
        <begin position="49"/>
        <end position="127"/>
    </location>
</feature>
<gene>
    <name evidence="3" type="ORF">PHAVU_006G119700g</name>
</gene>
<evidence type="ECO:0000256" key="2">
    <source>
        <dbReference type="SAM" id="Phobius"/>
    </source>
</evidence>
<feature type="compositionally biased region" description="Basic residues" evidence="1">
    <location>
        <begin position="102"/>
        <end position="114"/>
    </location>
</feature>
<dbReference type="AlphaFoldDB" id="V7BQT3"/>
<keyword evidence="2" id="KW-0472">Membrane</keyword>
<evidence type="ECO:0000313" key="4">
    <source>
        <dbReference type="Proteomes" id="UP000000226"/>
    </source>
</evidence>
<dbReference type="SMR" id="V7BQT3"/>
<dbReference type="PANTHER" id="PTHR34188:SF20">
    <property type="entry name" value="PROTEIN, PUTATIVE-RELATED"/>
    <property type="match status" value="1"/>
</dbReference>